<dbReference type="GO" id="GO:0090158">
    <property type="term" value="P:endoplasmic reticulum membrane organization"/>
    <property type="evidence" value="ECO:0007669"/>
    <property type="project" value="TreeGrafter"/>
</dbReference>
<dbReference type="GO" id="GO:0005789">
    <property type="term" value="C:endoplasmic reticulum membrane"/>
    <property type="evidence" value="ECO:0007669"/>
    <property type="project" value="InterPro"/>
</dbReference>
<feature type="domain" description="MSP" evidence="2">
    <location>
        <begin position="1"/>
        <end position="110"/>
    </location>
</feature>
<keyword evidence="4" id="KW-1185">Reference proteome</keyword>
<evidence type="ECO:0000256" key="1">
    <source>
        <dbReference type="ARBA" id="ARBA00008932"/>
    </source>
</evidence>
<dbReference type="InterPro" id="IPR016763">
    <property type="entry name" value="VAP"/>
</dbReference>
<evidence type="ECO:0000313" key="5">
    <source>
        <dbReference type="WBParaSite" id="TCLT_0000960401-mRNA-1"/>
    </source>
</evidence>
<dbReference type="PANTHER" id="PTHR10809">
    <property type="entry name" value="VESICLE-ASSOCIATED MEMBRANE PROTEIN-ASSOCIATED PROTEIN"/>
    <property type="match status" value="1"/>
</dbReference>
<reference evidence="5" key="1">
    <citation type="submission" date="2017-02" db="UniProtKB">
        <authorList>
            <consortium name="WormBaseParasite"/>
        </authorList>
    </citation>
    <scope>IDENTIFICATION</scope>
</reference>
<dbReference type="InterPro" id="IPR000535">
    <property type="entry name" value="MSP_dom"/>
</dbReference>
<protein>
    <submittedName>
        <fullName evidence="5">MSP domain-containing protein</fullName>
    </submittedName>
</protein>
<reference evidence="3 4" key="2">
    <citation type="submission" date="2018-11" db="EMBL/GenBank/DDBJ databases">
        <authorList>
            <consortium name="Pathogen Informatics"/>
        </authorList>
    </citation>
    <scope>NUCLEOTIDE SEQUENCE [LARGE SCALE GENOMIC DNA]</scope>
</reference>
<dbReference type="Proteomes" id="UP000276776">
    <property type="component" value="Unassembled WGS sequence"/>
</dbReference>
<dbReference type="PROSITE" id="PS50202">
    <property type="entry name" value="MSP"/>
    <property type="match status" value="1"/>
</dbReference>
<dbReference type="GO" id="GO:0005886">
    <property type="term" value="C:plasma membrane"/>
    <property type="evidence" value="ECO:0007669"/>
    <property type="project" value="TreeGrafter"/>
</dbReference>
<dbReference type="WBParaSite" id="TCLT_0000960401-mRNA-1">
    <property type="protein sequence ID" value="TCLT_0000960401-mRNA-1"/>
    <property type="gene ID" value="TCLT_0000960401"/>
</dbReference>
<dbReference type="Pfam" id="PF00635">
    <property type="entry name" value="Motile_Sperm"/>
    <property type="match status" value="1"/>
</dbReference>
<gene>
    <name evidence="3" type="ORF">TCLT_LOCUS9593</name>
</gene>
<sequence length="111" mass="12959">TTIQDDSNNILNRIIKSWFFSLNISPSRIAFRVRTNAPTKYIVTPATGFLILNESVNVNVTNVDMKRYRTKHRFIVQAMKAKETDKDRRKIWDDSRAEDLDVVQCIRITTL</sequence>
<evidence type="ECO:0000259" key="2">
    <source>
        <dbReference type="PROSITE" id="PS50202"/>
    </source>
</evidence>
<dbReference type="EMBL" id="UYYF01004833">
    <property type="protein sequence ID" value="VDN07239.1"/>
    <property type="molecule type" value="Genomic_DNA"/>
</dbReference>
<accession>A0A0N5D906</accession>
<dbReference type="GO" id="GO:0061817">
    <property type="term" value="P:endoplasmic reticulum-plasma membrane tethering"/>
    <property type="evidence" value="ECO:0007669"/>
    <property type="project" value="TreeGrafter"/>
</dbReference>
<dbReference type="InterPro" id="IPR008962">
    <property type="entry name" value="PapD-like_sf"/>
</dbReference>
<organism evidence="5">
    <name type="scientific">Thelazia callipaeda</name>
    <name type="common">Oriental eyeworm</name>
    <name type="synonym">Parasitic nematode</name>
    <dbReference type="NCBI Taxonomy" id="103827"/>
    <lineage>
        <taxon>Eukaryota</taxon>
        <taxon>Metazoa</taxon>
        <taxon>Ecdysozoa</taxon>
        <taxon>Nematoda</taxon>
        <taxon>Chromadorea</taxon>
        <taxon>Rhabditida</taxon>
        <taxon>Spirurina</taxon>
        <taxon>Spiruromorpha</taxon>
        <taxon>Thelazioidea</taxon>
        <taxon>Thelaziidae</taxon>
        <taxon>Thelazia</taxon>
    </lineage>
</organism>
<dbReference type="InterPro" id="IPR013783">
    <property type="entry name" value="Ig-like_fold"/>
</dbReference>
<name>A0A0N5D906_THECL</name>
<dbReference type="Gene3D" id="2.60.40.10">
    <property type="entry name" value="Immunoglobulins"/>
    <property type="match status" value="1"/>
</dbReference>
<dbReference type="GO" id="GO:0033149">
    <property type="term" value="F:FFAT motif binding"/>
    <property type="evidence" value="ECO:0007669"/>
    <property type="project" value="TreeGrafter"/>
</dbReference>
<evidence type="ECO:0000313" key="4">
    <source>
        <dbReference type="Proteomes" id="UP000276776"/>
    </source>
</evidence>
<proteinExistence type="inferred from homology"/>
<comment type="similarity">
    <text evidence="1">Belongs to the VAMP-associated protein (VAP) (TC 9.B.17) family.</text>
</comment>
<dbReference type="PANTHER" id="PTHR10809:SF67">
    <property type="entry name" value="PROTEIN CBG20367"/>
    <property type="match status" value="1"/>
</dbReference>
<dbReference type="SUPFAM" id="SSF49354">
    <property type="entry name" value="PapD-like"/>
    <property type="match status" value="1"/>
</dbReference>
<dbReference type="AlphaFoldDB" id="A0A0N5D906"/>
<dbReference type="STRING" id="103827.A0A0N5D906"/>
<evidence type="ECO:0000313" key="3">
    <source>
        <dbReference type="EMBL" id="VDN07239.1"/>
    </source>
</evidence>
<dbReference type="OrthoDB" id="264603at2759"/>